<dbReference type="SUPFAM" id="SSF53850">
    <property type="entry name" value="Periplasmic binding protein-like II"/>
    <property type="match status" value="1"/>
</dbReference>
<organism evidence="6 7">
    <name type="scientific">Thalassotalea euphylliae</name>
    <dbReference type="NCBI Taxonomy" id="1655234"/>
    <lineage>
        <taxon>Bacteria</taxon>
        <taxon>Pseudomonadati</taxon>
        <taxon>Pseudomonadota</taxon>
        <taxon>Gammaproteobacteria</taxon>
        <taxon>Alteromonadales</taxon>
        <taxon>Colwelliaceae</taxon>
        <taxon>Thalassotalea</taxon>
    </lineage>
</organism>
<dbReference type="NCBIfam" id="NF002964">
    <property type="entry name" value="PRK03635.1"/>
    <property type="match status" value="1"/>
</dbReference>
<dbReference type="SUPFAM" id="SSF46785">
    <property type="entry name" value="Winged helix' DNA-binding domain"/>
    <property type="match status" value="1"/>
</dbReference>
<sequence>MKLLFDYKLLAALDAVIAEQSFDKAADKLAITQSAISQRIKQLEQQVAQPVIVRTTPPAATTMGEKLLKHYKQVSLLAQELAQEILPNEQQEALSISIAINADTLASWFIPAITPLLKQDAIVLDLHVANEADTQSLLAKGKVFAAISNQQKSVAGCKVQHLGQLNYLLCASPEFTQRYFKDGLTTDSLAKAPAVTFDASDNMHHQYLSDHFGMNKGQYPCHRVGSSEAFVHFTLAGLAYSLLPITQASHYLASGELISLAPKAQLIQQLYWHSWVLERGSYKKITEHVVDYATKLLTVKSLPPN</sequence>
<keyword evidence="3" id="KW-0238">DNA-binding</keyword>
<proteinExistence type="inferred from homology"/>
<dbReference type="EMBL" id="QUOU01000001">
    <property type="protein sequence ID" value="REL26278.1"/>
    <property type="molecule type" value="Genomic_DNA"/>
</dbReference>
<dbReference type="NCBIfam" id="TIGR03298">
    <property type="entry name" value="argP"/>
    <property type="match status" value="1"/>
</dbReference>
<dbReference type="InterPro" id="IPR000847">
    <property type="entry name" value="LysR_HTH_N"/>
</dbReference>
<keyword evidence="4" id="KW-0804">Transcription</keyword>
<keyword evidence="2" id="KW-0805">Transcription regulation</keyword>
<dbReference type="PROSITE" id="PS50931">
    <property type="entry name" value="HTH_LYSR"/>
    <property type="match status" value="1"/>
</dbReference>
<comment type="caution">
    <text evidence="6">The sequence shown here is derived from an EMBL/GenBank/DDBJ whole genome shotgun (WGS) entry which is preliminary data.</text>
</comment>
<dbReference type="PANTHER" id="PTHR30579">
    <property type="entry name" value="TRANSCRIPTIONAL REGULATOR"/>
    <property type="match status" value="1"/>
</dbReference>
<dbReference type="AlphaFoldDB" id="A0A3E0TP48"/>
<dbReference type="InterPro" id="IPR036388">
    <property type="entry name" value="WH-like_DNA-bd_sf"/>
</dbReference>
<dbReference type="InterPro" id="IPR005119">
    <property type="entry name" value="LysR_subst-bd"/>
</dbReference>
<evidence type="ECO:0000313" key="7">
    <source>
        <dbReference type="Proteomes" id="UP000256478"/>
    </source>
</evidence>
<evidence type="ECO:0000256" key="2">
    <source>
        <dbReference type="ARBA" id="ARBA00023015"/>
    </source>
</evidence>
<dbReference type="Gene3D" id="1.10.10.10">
    <property type="entry name" value="Winged helix-like DNA-binding domain superfamily/Winged helix DNA-binding domain"/>
    <property type="match status" value="1"/>
</dbReference>
<dbReference type="PANTHER" id="PTHR30579:SF2">
    <property type="entry name" value="HTH-TYPE TRANSCRIPTIONAL REGULATOR ARGP"/>
    <property type="match status" value="1"/>
</dbReference>
<feature type="domain" description="HTH lysR-type" evidence="5">
    <location>
        <begin position="5"/>
        <end position="62"/>
    </location>
</feature>
<evidence type="ECO:0000256" key="1">
    <source>
        <dbReference type="ARBA" id="ARBA00009437"/>
    </source>
</evidence>
<evidence type="ECO:0000313" key="6">
    <source>
        <dbReference type="EMBL" id="REL26278.1"/>
    </source>
</evidence>
<dbReference type="RefSeq" id="WP_116007399.1">
    <property type="nucleotide sequence ID" value="NZ_QUOU01000001.1"/>
</dbReference>
<dbReference type="InterPro" id="IPR050176">
    <property type="entry name" value="LTTR"/>
</dbReference>
<name>A0A3E0TP48_9GAMM</name>
<evidence type="ECO:0000256" key="4">
    <source>
        <dbReference type="ARBA" id="ARBA00023163"/>
    </source>
</evidence>
<dbReference type="GO" id="GO:0003677">
    <property type="term" value="F:DNA binding"/>
    <property type="evidence" value="ECO:0007669"/>
    <property type="project" value="UniProtKB-KW"/>
</dbReference>
<protein>
    <submittedName>
        <fullName evidence="6">LysR family transcriptional regulator ArgP</fullName>
    </submittedName>
</protein>
<dbReference type="NCBIfam" id="NF009888">
    <property type="entry name" value="PRK13348.1"/>
    <property type="match status" value="1"/>
</dbReference>
<dbReference type="Gene3D" id="3.40.190.290">
    <property type="match status" value="1"/>
</dbReference>
<dbReference type="Pfam" id="PF00126">
    <property type="entry name" value="HTH_1"/>
    <property type="match status" value="1"/>
</dbReference>
<dbReference type="Pfam" id="PF03466">
    <property type="entry name" value="LysR_substrate"/>
    <property type="match status" value="1"/>
</dbReference>
<accession>A0A3E0TP48</accession>
<dbReference type="Proteomes" id="UP000256478">
    <property type="component" value="Unassembled WGS sequence"/>
</dbReference>
<dbReference type="PRINTS" id="PR00039">
    <property type="entry name" value="HTHLYSR"/>
</dbReference>
<evidence type="ECO:0000256" key="3">
    <source>
        <dbReference type="ARBA" id="ARBA00023125"/>
    </source>
</evidence>
<dbReference type="OrthoDB" id="3252676at2"/>
<comment type="similarity">
    <text evidence="1">Belongs to the LysR transcriptional regulatory family.</text>
</comment>
<evidence type="ECO:0000259" key="5">
    <source>
        <dbReference type="PROSITE" id="PS50931"/>
    </source>
</evidence>
<dbReference type="InterPro" id="IPR017685">
    <property type="entry name" value="ArgP"/>
</dbReference>
<reference evidence="6 7" key="1">
    <citation type="submission" date="2018-08" db="EMBL/GenBank/DDBJ databases">
        <title>Thalassotalea euphylliae genome.</title>
        <authorList>
            <person name="Summers S."/>
            <person name="Rice S.A."/>
            <person name="Freckelton M.L."/>
            <person name="Nedved B.T."/>
            <person name="Hadfield M.G."/>
        </authorList>
    </citation>
    <scope>NUCLEOTIDE SEQUENCE [LARGE SCALE GENOMIC DNA]</scope>
    <source>
        <strain evidence="6 7">H1</strain>
    </source>
</reference>
<dbReference type="GO" id="GO:0003700">
    <property type="term" value="F:DNA-binding transcription factor activity"/>
    <property type="evidence" value="ECO:0007669"/>
    <property type="project" value="InterPro"/>
</dbReference>
<gene>
    <name evidence="6" type="ORF">DXX93_06565</name>
</gene>
<dbReference type="InterPro" id="IPR036390">
    <property type="entry name" value="WH_DNA-bd_sf"/>
</dbReference>